<proteinExistence type="predicted"/>
<gene>
    <name evidence="2" type="ORF">FRC96_09490</name>
</gene>
<keyword evidence="1" id="KW-0812">Transmembrane</keyword>
<evidence type="ECO:0000256" key="1">
    <source>
        <dbReference type="SAM" id="Phobius"/>
    </source>
</evidence>
<dbReference type="AlphaFoldDB" id="A0A5C6X3K3"/>
<keyword evidence="1" id="KW-0472">Membrane</keyword>
<dbReference type="EMBL" id="VOSL01000044">
    <property type="protein sequence ID" value="TXD36304.1"/>
    <property type="molecule type" value="Genomic_DNA"/>
</dbReference>
<feature type="transmembrane region" description="Helical" evidence="1">
    <location>
        <begin position="63"/>
        <end position="82"/>
    </location>
</feature>
<sequence>MTLLLILFIVLATIGAFDVGYYHILKLRLFERPECKHEQIAHTCRGLLFTGMLAMVAFGAPRGGFATALLVLFAIDTINTIVDTFVEQDSRASLGGLERGEYMTHVIGSVCIGAAAMYALVTLWPHLGEPSAFVPYSGTTAQLALGVQALLVLTAAVVALELALHIRSRTRPARSNNAQILFRH</sequence>
<dbReference type="RefSeq" id="WP_146974255.1">
    <property type="nucleotide sequence ID" value="NZ_VOSL01000044.1"/>
</dbReference>
<feature type="transmembrane region" description="Helical" evidence="1">
    <location>
        <begin position="141"/>
        <end position="164"/>
    </location>
</feature>
<accession>A0A5C6X3K3</accession>
<protein>
    <submittedName>
        <fullName evidence="2">Uncharacterized protein</fullName>
    </submittedName>
</protein>
<organism evidence="2 3">
    <name type="scientific">Lujinxingia vulgaris</name>
    <dbReference type="NCBI Taxonomy" id="2600176"/>
    <lineage>
        <taxon>Bacteria</taxon>
        <taxon>Deltaproteobacteria</taxon>
        <taxon>Bradymonadales</taxon>
        <taxon>Lujinxingiaceae</taxon>
        <taxon>Lujinxingia</taxon>
    </lineage>
</organism>
<reference evidence="2 3" key="1">
    <citation type="submission" date="2019-08" db="EMBL/GenBank/DDBJ databases">
        <title>Bradymonadales sp. TMQ2.</title>
        <authorList>
            <person name="Liang Q."/>
        </authorList>
    </citation>
    <scope>NUCLEOTIDE SEQUENCE [LARGE SCALE GENOMIC DNA]</scope>
    <source>
        <strain evidence="2 3">TMQ2</strain>
    </source>
</reference>
<keyword evidence="1" id="KW-1133">Transmembrane helix</keyword>
<evidence type="ECO:0000313" key="3">
    <source>
        <dbReference type="Proteomes" id="UP000321046"/>
    </source>
</evidence>
<comment type="caution">
    <text evidence="2">The sequence shown here is derived from an EMBL/GenBank/DDBJ whole genome shotgun (WGS) entry which is preliminary data.</text>
</comment>
<feature type="transmembrane region" description="Helical" evidence="1">
    <location>
        <begin position="102"/>
        <end position="121"/>
    </location>
</feature>
<evidence type="ECO:0000313" key="2">
    <source>
        <dbReference type="EMBL" id="TXD36304.1"/>
    </source>
</evidence>
<name>A0A5C6X3K3_9DELT</name>
<dbReference type="OrthoDB" id="6199084at2"/>
<dbReference type="Proteomes" id="UP000321046">
    <property type="component" value="Unassembled WGS sequence"/>
</dbReference>